<reference evidence="1 2" key="1">
    <citation type="journal article" date="2006" name="Nature">
        <title>Global trends of whole-genome duplications revealed by the ciliate Paramecium tetraurelia.</title>
        <authorList>
            <consortium name="Genoscope"/>
            <person name="Aury J.-M."/>
            <person name="Jaillon O."/>
            <person name="Duret L."/>
            <person name="Noel B."/>
            <person name="Jubin C."/>
            <person name="Porcel B.M."/>
            <person name="Segurens B."/>
            <person name="Daubin V."/>
            <person name="Anthouard V."/>
            <person name="Aiach N."/>
            <person name="Arnaiz O."/>
            <person name="Billaut A."/>
            <person name="Beisson J."/>
            <person name="Blanc I."/>
            <person name="Bouhouche K."/>
            <person name="Camara F."/>
            <person name="Duharcourt S."/>
            <person name="Guigo R."/>
            <person name="Gogendeau D."/>
            <person name="Katinka M."/>
            <person name="Keller A.-M."/>
            <person name="Kissmehl R."/>
            <person name="Klotz C."/>
            <person name="Koll F."/>
            <person name="Le Moue A."/>
            <person name="Lepere C."/>
            <person name="Malinsky S."/>
            <person name="Nowacki M."/>
            <person name="Nowak J.K."/>
            <person name="Plattner H."/>
            <person name="Poulain J."/>
            <person name="Ruiz F."/>
            <person name="Serrano V."/>
            <person name="Zagulski M."/>
            <person name="Dessen P."/>
            <person name="Betermier M."/>
            <person name="Weissenbach J."/>
            <person name="Scarpelli C."/>
            <person name="Schachter V."/>
            <person name="Sperling L."/>
            <person name="Meyer E."/>
            <person name="Cohen J."/>
            <person name="Wincker P."/>
        </authorList>
    </citation>
    <scope>NUCLEOTIDE SEQUENCE [LARGE SCALE GENOMIC DNA]</scope>
    <source>
        <strain evidence="1 2">Stock d4-2</strain>
    </source>
</reference>
<protein>
    <submittedName>
        <fullName evidence="1">Uncharacterized protein</fullName>
    </submittedName>
</protein>
<dbReference type="RefSeq" id="XP_001434186.1">
    <property type="nucleotide sequence ID" value="XM_001434149.1"/>
</dbReference>
<dbReference type="EMBL" id="CT868047">
    <property type="protein sequence ID" value="CAK66789.1"/>
    <property type="molecule type" value="Genomic_DNA"/>
</dbReference>
<proteinExistence type="predicted"/>
<keyword evidence="2" id="KW-1185">Reference proteome</keyword>
<dbReference type="InParanoid" id="A0C7M2"/>
<dbReference type="Proteomes" id="UP000000600">
    <property type="component" value="Unassembled WGS sequence"/>
</dbReference>
<dbReference type="AlphaFoldDB" id="A0C7M2"/>
<dbReference type="HOGENOM" id="CLU_2042602_0_0_1"/>
<organism evidence="1 2">
    <name type="scientific">Paramecium tetraurelia</name>
    <dbReference type="NCBI Taxonomy" id="5888"/>
    <lineage>
        <taxon>Eukaryota</taxon>
        <taxon>Sar</taxon>
        <taxon>Alveolata</taxon>
        <taxon>Ciliophora</taxon>
        <taxon>Intramacronucleata</taxon>
        <taxon>Oligohymenophorea</taxon>
        <taxon>Peniculida</taxon>
        <taxon>Parameciidae</taxon>
        <taxon>Paramecium</taxon>
    </lineage>
</organism>
<dbReference type="KEGG" id="ptm:GSPATT00035919001"/>
<evidence type="ECO:0000313" key="1">
    <source>
        <dbReference type="EMBL" id="CAK66789.1"/>
    </source>
</evidence>
<dbReference type="GeneID" id="5019971"/>
<name>A0C7M2_PARTE</name>
<gene>
    <name evidence="1" type="ORF">GSPATT00035919001</name>
</gene>
<sequence length="121" mass="14141">MSAFLKKLKLTGQNLLRSNILIEIRFRVSAPNQIGEERSQELVKENAQIIFTKYLQKMTKIYIIDQGDCEVIKDNRIKRQESYKLRDSGKLNQKMYQIGIQMQDKKNFTSGVSKLKSNILK</sequence>
<accession>A0C7M2</accession>
<evidence type="ECO:0000313" key="2">
    <source>
        <dbReference type="Proteomes" id="UP000000600"/>
    </source>
</evidence>